<feature type="compositionally biased region" description="Basic and acidic residues" evidence="1">
    <location>
        <begin position="40"/>
        <end position="56"/>
    </location>
</feature>
<organism evidence="2 3">
    <name type="scientific">Cymbomonas tetramitiformis</name>
    <dbReference type="NCBI Taxonomy" id="36881"/>
    <lineage>
        <taxon>Eukaryota</taxon>
        <taxon>Viridiplantae</taxon>
        <taxon>Chlorophyta</taxon>
        <taxon>Pyramimonadophyceae</taxon>
        <taxon>Pyramimonadales</taxon>
        <taxon>Pyramimonadaceae</taxon>
        <taxon>Cymbomonas</taxon>
    </lineage>
</organism>
<comment type="caution">
    <text evidence="2">The sequence shown here is derived from an EMBL/GenBank/DDBJ whole genome shotgun (WGS) entry which is preliminary data.</text>
</comment>
<accession>A0AAE0GQC1</accession>
<name>A0AAE0GQC1_9CHLO</name>
<feature type="region of interest" description="Disordered" evidence="1">
    <location>
        <begin position="97"/>
        <end position="116"/>
    </location>
</feature>
<dbReference type="Proteomes" id="UP001190700">
    <property type="component" value="Unassembled WGS sequence"/>
</dbReference>
<feature type="compositionally biased region" description="Polar residues" evidence="1">
    <location>
        <begin position="1"/>
        <end position="10"/>
    </location>
</feature>
<gene>
    <name evidence="2" type="ORF">CYMTET_9803</name>
</gene>
<evidence type="ECO:0000256" key="1">
    <source>
        <dbReference type="SAM" id="MobiDB-lite"/>
    </source>
</evidence>
<evidence type="ECO:0000313" key="3">
    <source>
        <dbReference type="Proteomes" id="UP001190700"/>
    </source>
</evidence>
<feature type="region of interest" description="Disordered" evidence="1">
    <location>
        <begin position="132"/>
        <end position="156"/>
    </location>
</feature>
<dbReference type="AlphaFoldDB" id="A0AAE0GQC1"/>
<keyword evidence="3" id="KW-1185">Reference proteome</keyword>
<dbReference type="EMBL" id="LGRX02003293">
    <property type="protein sequence ID" value="KAK3282459.1"/>
    <property type="molecule type" value="Genomic_DNA"/>
</dbReference>
<feature type="region of interest" description="Disordered" evidence="1">
    <location>
        <begin position="1"/>
        <end position="56"/>
    </location>
</feature>
<reference evidence="2 3" key="1">
    <citation type="journal article" date="2015" name="Genome Biol. Evol.">
        <title>Comparative Genomics of a Bacterivorous Green Alga Reveals Evolutionary Causalities and Consequences of Phago-Mixotrophic Mode of Nutrition.</title>
        <authorList>
            <person name="Burns J.A."/>
            <person name="Paasch A."/>
            <person name="Narechania A."/>
            <person name="Kim E."/>
        </authorList>
    </citation>
    <scope>NUCLEOTIDE SEQUENCE [LARGE SCALE GENOMIC DNA]</scope>
    <source>
        <strain evidence="2 3">PLY_AMNH</strain>
    </source>
</reference>
<feature type="non-terminal residue" evidence="2">
    <location>
        <position position="170"/>
    </location>
</feature>
<protein>
    <submittedName>
        <fullName evidence="2">Uncharacterized protein</fullName>
    </submittedName>
</protein>
<sequence length="170" mass="18668">MRVPGSSTPRTHAPPPSAERGTHTRGADEAGEPQAPGECTRLDGTHRHAPAKEAHPCMRVATRERGLLRGKFFVYMEEWSPKGEGEKGQLRLGNHATKTKRAAGPDFKRDTKVQQPAETKFTARSGWLKRLNSAPALGQPARVGMPKEGASGDPVRRAGDFIHVARMRRY</sequence>
<proteinExistence type="predicted"/>
<evidence type="ECO:0000313" key="2">
    <source>
        <dbReference type="EMBL" id="KAK3282459.1"/>
    </source>
</evidence>